<evidence type="ECO:0000313" key="3">
    <source>
        <dbReference type="Proteomes" id="UP000779574"/>
    </source>
</evidence>
<feature type="domain" description="F-box" evidence="1">
    <location>
        <begin position="85"/>
        <end position="133"/>
    </location>
</feature>
<comment type="caution">
    <text evidence="2">The sequence shown here is derived from an EMBL/GenBank/DDBJ whole genome shotgun (WGS) entry which is preliminary data.</text>
</comment>
<reference evidence="2" key="1">
    <citation type="journal article" date="2021" name="J Fungi (Basel)">
        <title>Virulence traits and population genomics of the black yeast Aureobasidium melanogenum.</title>
        <authorList>
            <person name="Cernosa A."/>
            <person name="Sun X."/>
            <person name="Gostincar C."/>
            <person name="Fang C."/>
            <person name="Gunde-Cimerman N."/>
            <person name="Song Z."/>
        </authorList>
    </citation>
    <scope>NUCLEOTIDE SEQUENCE</scope>
    <source>
        <strain evidence="2">EXF-9911</strain>
    </source>
</reference>
<gene>
    <name evidence="2" type="ORF">KCU76_g8274</name>
</gene>
<reference evidence="2" key="2">
    <citation type="submission" date="2021-08" db="EMBL/GenBank/DDBJ databases">
        <authorList>
            <person name="Gostincar C."/>
            <person name="Sun X."/>
            <person name="Song Z."/>
            <person name="Gunde-Cimerman N."/>
        </authorList>
    </citation>
    <scope>NUCLEOTIDE SEQUENCE</scope>
    <source>
        <strain evidence="2">EXF-9911</strain>
    </source>
</reference>
<dbReference type="Pfam" id="PF00646">
    <property type="entry name" value="F-box"/>
    <property type="match status" value="2"/>
</dbReference>
<dbReference type="PROSITE" id="PS50181">
    <property type="entry name" value="FBOX"/>
    <property type="match status" value="2"/>
</dbReference>
<dbReference type="InterPro" id="IPR036047">
    <property type="entry name" value="F-box-like_dom_sf"/>
</dbReference>
<dbReference type="InterPro" id="IPR001810">
    <property type="entry name" value="F-box_dom"/>
</dbReference>
<evidence type="ECO:0000313" key="2">
    <source>
        <dbReference type="EMBL" id="KAG9690283.1"/>
    </source>
</evidence>
<protein>
    <recommendedName>
        <fullName evidence="1">F-box domain-containing protein</fullName>
    </recommendedName>
</protein>
<dbReference type="CDD" id="cd09917">
    <property type="entry name" value="F-box_SF"/>
    <property type="match status" value="1"/>
</dbReference>
<proteinExistence type="predicted"/>
<sequence length="306" mass="34996">MDPKSRLTTTTTHGYPLSSYCVGLRKTLNTVPEGNVRNVSRNCYDWIRSDGPDTPLENIFAGLRLDDIFTLTLEDFYAHQTSTQPKFLNKLPPEIICRILSFMDPEDYVGFADISPRALELSNNHVVSEFPGLLTKRYWSNDDIPKGLKSYLEQNPGLKNYASVPKFIRRSEEEMETPCMGGLLDDYDPDVDFDSLPLMPTQPNLFTKLPPEIIYRILSFMSAEDYVGFADTCRLALELSNNQVEFEAMVHDKTCNDESPPVESTWWPDLKSRALAVKYLNHIKRKMDEDLWTPCMGGFVGHEEDE</sequence>
<dbReference type="Proteomes" id="UP000779574">
    <property type="component" value="Unassembled WGS sequence"/>
</dbReference>
<dbReference type="OrthoDB" id="9856535at2759"/>
<dbReference type="EMBL" id="JAHFXF010000315">
    <property type="protein sequence ID" value="KAG9690283.1"/>
    <property type="molecule type" value="Genomic_DNA"/>
</dbReference>
<evidence type="ECO:0000259" key="1">
    <source>
        <dbReference type="PROSITE" id="PS50181"/>
    </source>
</evidence>
<organism evidence="2 3">
    <name type="scientific">Aureobasidium melanogenum</name>
    <name type="common">Aureobasidium pullulans var. melanogenum</name>
    <dbReference type="NCBI Taxonomy" id="46634"/>
    <lineage>
        <taxon>Eukaryota</taxon>
        <taxon>Fungi</taxon>
        <taxon>Dikarya</taxon>
        <taxon>Ascomycota</taxon>
        <taxon>Pezizomycotina</taxon>
        <taxon>Dothideomycetes</taxon>
        <taxon>Dothideomycetidae</taxon>
        <taxon>Dothideales</taxon>
        <taxon>Saccotheciaceae</taxon>
        <taxon>Aureobasidium</taxon>
    </lineage>
</organism>
<dbReference type="SUPFAM" id="SSF81383">
    <property type="entry name" value="F-box domain"/>
    <property type="match status" value="2"/>
</dbReference>
<dbReference type="AlphaFoldDB" id="A0A9P8J7S5"/>
<name>A0A9P8J7S5_AURME</name>
<accession>A0A9P8J7S5</accession>
<feature type="domain" description="F-box" evidence="1">
    <location>
        <begin position="203"/>
        <end position="249"/>
    </location>
</feature>
<feature type="non-terminal residue" evidence="2">
    <location>
        <position position="306"/>
    </location>
</feature>